<dbReference type="Ensembl" id="ENSLBET00000026407.1">
    <property type="protein sequence ID" value="ENSLBEP00000025130.1"/>
    <property type="gene ID" value="ENSLBEG00000019191.1"/>
</dbReference>
<evidence type="ECO:0000256" key="2">
    <source>
        <dbReference type="ARBA" id="ARBA00022737"/>
    </source>
</evidence>
<evidence type="ECO:0000256" key="1">
    <source>
        <dbReference type="ARBA" id="ARBA00004370"/>
    </source>
</evidence>
<dbReference type="InterPro" id="IPR015919">
    <property type="entry name" value="Cadherin-like_sf"/>
</dbReference>
<feature type="domain" description="Cadherin" evidence="6">
    <location>
        <begin position="8"/>
        <end position="99"/>
    </location>
</feature>
<dbReference type="PANTHER" id="PTHR24027:SF431">
    <property type="entry name" value="CADHERIN-RELATED FAMILY MEMBER 5-LIKE ISOFORM X1"/>
    <property type="match status" value="1"/>
</dbReference>
<dbReference type="PANTHER" id="PTHR24027">
    <property type="entry name" value="CADHERIN-23"/>
    <property type="match status" value="1"/>
</dbReference>
<dbReference type="GO" id="GO:0044331">
    <property type="term" value="P:cell-cell adhesion mediated by cadherin"/>
    <property type="evidence" value="ECO:0007669"/>
    <property type="project" value="TreeGrafter"/>
</dbReference>
<comment type="subcellular location">
    <subcellularLocation>
        <location evidence="1">Membrane</location>
    </subcellularLocation>
</comment>
<keyword evidence="4" id="KW-0472">Membrane</keyword>
<dbReference type="InterPro" id="IPR039808">
    <property type="entry name" value="Cadherin"/>
</dbReference>
<dbReference type="GO" id="GO:0045296">
    <property type="term" value="F:cadherin binding"/>
    <property type="evidence" value="ECO:0007669"/>
    <property type="project" value="TreeGrafter"/>
</dbReference>
<dbReference type="GO" id="GO:0000902">
    <property type="term" value="P:cell morphogenesis"/>
    <property type="evidence" value="ECO:0007669"/>
    <property type="project" value="TreeGrafter"/>
</dbReference>
<evidence type="ECO:0000256" key="5">
    <source>
        <dbReference type="PROSITE-ProRule" id="PRU00043"/>
    </source>
</evidence>
<protein>
    <recommendedName>
        <fullName evidence="6">Cadherin domain-containing protein</fullName>
    </recommendedName>
</protein>
<reference evidence="7" key="2">
    <citation type="submission" date="2025-09" db="UniProtKB">
        <authorList>
            <consortium name="Ensembl"/>
        </authorList>
    </citation>
    <scope>IDENTIFICATION</scope>
</reference>
<dbReference type="Proteomes" id="UP000261660">
    <property type="component" value="Unplaced"/>
</dbReference>
<dbReference type="GO" id="GO:0016339">
    <property type="term" value="P:calcium-dependent cell-cell adhesion via plasma membrane cell adhesion molecules"/>
    <property type="evidence" value="ECO:0007669"/>
    <property type="project" value="TreeGrafter"/>
</dbReference>
<keyword evidence="8" id="KW-1185">Reference proteome</keyword>
<dbReference type="GO" id="GO:0034332">
    <property type="term" value="P:adherens junction organization"/>
    <property type="evidence" value="ECO:0007669"/>
    <property type="project" value="TreeGrafter"/>
</dbReference>
<dbReference type="Pfam" id="PF00028">
    <property type="entry name" value="Cadherin"/>
    <property type="match status" value="1"/>
</dbReference>
<dbReference type="CDD" id="cd11304">
    <property type="entry name" value="Cadherin_repeat"/>
    <property type="match status" value="1"/>
</dbReference>
<dbReference type="GO" id="GO:0005912">
    <property type="term" value="C:adherens junction"/>
    <property type="evidence" value="ECO:0007669"/>
    <property type="project" value="TreeGrafter"/>
</dbReference>
<accession>A0A3Q3MVS7</accession>
<evidence type="ECO:0000259" key="6">
    <source>
        <dbReference type="PROSITE" id="PS50268"/>
    </source>
</evidence>
<evidence type="ECO:0000256" key="4">
    <source>
        <dbReference type="ARBA" id="ARBA00023136"/>
    </source>
</evidence>
<dbReference type="STRING" id="56723.ENSLBEP00000025130"/>
<keyword evidence="2" id="KW-0677">Repeat</keyword>
<dbReference type="InterPro" id="IPR002126">
    <property type="entry name" value="Cadherin-like_dom"/>
</dbReference>
<evidence type="ECO:0000313" key="7">
    <source>
        <dbReference type="Ensembl" id="ENSLBEP00000025130.1"/>
    </source>
</evidence>
<dbReference type="InParanoid" id="A0A3Q3MVS7"/>
<reference evidence="7" key="1">
    <citation type="submission" date="2025-08" db="UniProtKB">
        <authorList>
            <consortium name="Ensembl"/>
        </authorList>
    </citation>
    <scope>IDENTIFICATION</scope>
</reference>
<dbReference type="GO" id="GO:0005509">
    <property type="term" value="F:calcium ion binding"/>
    <property type="evidence" value="ECO:0007669"/>
    <property type="project" value="UniProtKB-UniRule"/>
</dbReference>
<dbReference type="GO" id="GO:0016342">
    <property type="term" value="C:catenin complex"/>
    <property type="evidence" value="ECO:0007669"/>
    <property type="project" value="TreeGrafter"/>
</dbReference>
<dbReference type="AlphaFoldDB" id="A0A3Q3MVS7"/>
<name>A0A3Q3MVS7_9LABR</name>
<evidence type="ECO:0000313" key="8">
    <source>
        <dbReference type="Proteomes" id="UP000261660"/>
    </source>
</evidence>
<evidence type="ECO:0000256" key="3">
    <source>
        <dbReference type="ARBA" id="ARBA00022837"/>
    </source>
</evidence>
<dbReference type="GO" id="GO:0008013">
    <property type="term" value="F:beta-catenin binding"/>
    <property type="evidence" value="ECO:0007669"/>
    <property type="project" value="TreeGrafter"/>
</dbReference>
<dbReference type="PROSITE" id="PS50268">
    <property type="entry name" value="CADHERIN_2"/>
    <property type="match status" value="2"/>
</dbReference>
<dbReference type="Gene3D" id="2.60.40.60">
    <property type="entry name" value="Cadherins"/>
    <property type="match status" value="2"/>
</dbReference>
<dbReference type="GO" id="GO:0007043">
    <property type="term" value="P:cell-cell junction assembly"/>
    <property type="evidence" value="ECO:0007669"/>
    <property type="project" value="TreeGrafter"/>
</dbReference>
<organism evidence="7 8">
    <name type="scientific">Labrus bergylta</name>
    <name type="common">ballan wrasse</name>
    <dbReference type="NCBI Taxonomy" id="56723"/>
    <lineage>
        <taxon>Eukaryota</taxon>
        <taxon>Metazoa</taxon>
        <taxon>Chordata</taxon>
        <taxon>Craniata</taxon>
        <taxon>Vertebrata</taxon>
        <taxon>Euteleostomi</taxon>
        <taxon>Actinopterygii</taxon>
        <taxon>Neopterygii</taxon>
        <taxon>Teleostei</taxon>
        <taxon>Neoteleostei</taxon>
        <taxon>Acanthomorphata</taxon>
        <taxon>Eupercaria</taxon>
        <taxon>Labriformes</taxon>
        <taxon>Labridae</taxon>
        <taxon>Labrus</taxon>
    </lineage>
</organism>
<dbReference type="PRINTS" id="PR00205">
    <property type="entry name" value="CADHERIN"/>
</dbReference>
<dbReference type="SMART" id="SM00112">
    <property type="entry name" value="CA"/>
    <property type="match status" value="1"/>
</dbReference>
<dbReference type="GO" id="GO:0007156">
    <property type="term" value="P:homophilic cell adhesion via plasma membrane adhesion molecules"/>
    <property type="evidence" value="ECO:0007669"/>
    <property type="project" value="InterPro"/>
</dbReference>
<sequence length="405" mass="45928">MDGQDVFATVRENSFWGEVVTELMADTRMEGVHWRLEGKDANWFFLDERYIRLNTSADKILDREVQGPFLTAELSCYEEDSVYRIMVEILNENDNAPVFAANSVHSLTISELTPVDTVVFTVLATDADNDKIIYSIDQTSKPNADYFKVILPNSGEVILSKPLDYETITTLSVTIHASQEMNTAEHFSTSTNITIFVLDGDDQYPQFLPCMLLLQNETNRVCTSPVYAVNVTEGEEDIVLDFSPGPIHAVDGDRGLNSRVSYAIVSQAYQDDDPRKYSLASVLVRFVAVNQFPPEFEMAEFQGFVTGGKSPVSLVNTYGNRALMLHVHDQDFNHGFNPMIYYTFSPKSKHTDIYRITQEGLLIAWTDHLQPQEKHVLEIWLRRRYKGQMDPLERGCVAQGKHPNV</sequence>
<dbReference type="SUPFAM" id="SSF49313">
    <property type="entry name" value="Cadherin-like"/>
    <property type="match status" value="1"/>
</dbReference>
<keyword evidence="3 5" id="KW-0106">Calcium</keyword>
<dbReference type="GeneTree" id="ENSGT00940000165748"/>
<feature type="domain" description="Cadherin" evidence="6">
    <location>
        <begin position="101"/>
        <end position="207"/>
    </location>
</feature>
<proteinExistence type="predicted"/>
<dbReference type="GO" id="GO:0016477">
    <property type="term" value="P:cell migration"/>
    <property type="evidence" value="ECO:0007669"/>
    <property type="project" value="TreeGrafter"/>
</dbReference>